<dbReference type="GO" id="GO:0005829">
    <property type="term" value="C:cytosol"/>
    <property type="evidence" value="ECO:0007669"/>
    <property type="project" value="TreeGrafter"/>
</dbReference>
<comment type="similarity">
    <text evidence="2">Belongs to the histone-like protein H-NS family.</text>
</comment>
<evidence type="ECO:0000256" key="3">
    <source>
        <dbReference type="ARBA" id="ARBA00022490"/>
    </source>
</evidence>
<dbReference type="OrthoDB" id="5297879at2"/>
<keyword evidence="4" id="KW-0238">DNA-binding</keyword>
<keyword evidence="3" id="KW-0963">Cytoplasm</keyword>
<dbReference type="EMBL" id="FMYK01000002">
    <property type="protein sequence ID" value="SDB91274.1"/>
    <property type="molecule type" value="Genomic_DNA"/>
</dbReference>
<dbReference type="PANTHER" id="PTHR38097">
    <property type="match status" value="1"/>
</dbReference>
<evidence type="ECO:0000259" key="6">
    <source>
        <dbReference type="SMART" id="SM00528"/>
    </source>
</evidence>
<keyword evidence="8" id="KW-1185">Reference proteome</keyword>
<feature type="domain" description="DNA-binding protein H-NS-like C-terminal" evidence="6">
    <location>
        <begin position="67"/>
        <end position="112"/>
    </location>
</feature>
<dbReference type="GO" id="GO:0001217">
    <property type="term" value="F:DNA-binding transcription repressor activity"/>
    <property type="evidence" value="ECO:0007669"/>
    <property type="project" value="TreeGrafter"/>
</dbReference>
<evidence type="ECO:0000256" key="2">
    <source>
        <dbReference type="ARBA" id="ARBA00010610"/>
    </source>
</evidence>
<organism evidence="7 8">
    <name type="scientific">Acinetobacter marinus</name>
    <dbReference type="NCBI Taxonomy" id="281375"/>
    <lineage>
        <taxon>Bacteria</taxon>
        <taxon>Pseudomonadati</taxon>
        <taxon>Pseudomonadota</taxon>
        <taxon>Gammaproteobacteria</taxon>
        <taxon>Moraxellales</taxon>
        <taxon>Moraxellaceae</taxon>
        <taxon>Acinetobacter</taxon>
    </lineage>
</organism>
<dbReference type="RefSeq" id="WP_092616191.1">
    <property type="nucleotide sequence ID" value="NZ_FMYK01000002.1"/>
</dbReference>
<feature type="region of interest" description="Disordered" evidence="5">
    <location>
        <begin position="62"/>
        <end position="92"/>
    </location>
</feature>
<dbReference type="GO" id="GO:0009295">
    <property type="term" value="C:nucleoid"/>
    <property type="evidence" value="ECO:0007669"/>
    <property type="project" value="UniProtKB-SubCell"/>
</dbReference>
<gene>
    <name evidence="7" type="ORF">SAMN05421749_10227</name>
</gene>
<evidence type="ECO:0000256" key="4">
    <source>
        <dbReference type="ARBA" id="ARBA00023125"/>
    </source>
</evidence>
<dbReference type="GO" id="GO:0003681">
    <property type="term" value="F:bent DNA binding"/>
    <property type="evidence" value="ECO:0007669"/>
    <property type="project" value="TreeGrafter"/>
</dbReference>
<comment type="subcellular location">
    <subcellularLocation>
        <location evidence="1">Cytoplasm</location>
        <location evidence="1">Nucleoid</location>
    </subcellularLocation>
</comment>
<dbReference type="Pfam" id="PF00816">
    <property type="entry name" value="Histone_HNS"/>
    <property type="match status" value="1"/>
</dbReference>
<dbReference type="InterPro" id="IPR037150">
    <property type="entry name" value="H-NS_C_dom_sf"/>
</dbReference>
<dbReference type="PANTHER" id="PTHR38097:SF2">
    <property type="entry name" value="DNA-BINDING PROTEIN STPA"/>
    <property type="match status" value="1"/>
</dbReference>
<accession>A0A1G6HAU4</accession>
<dbReference type="AlphaFoldDB" id="A0A1G6HAU4"/>
<dbReference type="GO" id="GO:0003680">
    <property type="term" value="F:minor groove of adenine-thymine-rich DNA binding"/>
    <property type="evidence" value="ECO:0007669"/>
    <property type="project" value="TreeGrafter"/>
</dbReference>
<reference evidence="8" key="1">
    <citation type="submission" date="2016-09" db="EMBL/GenBank/DDBJ databases">
        <authorList>
            <person name="Varghese N."/>
            <person name="Submissions S."/>
        </authorList>
    </citation>
    <scope>NUCLEOTIDE SEQUENCE [LARGE SCALE GENOMIC DNA]</scope>
    <source>
        <strain evidence="8">ANC 3699</strain>
    </source>
</reference>
<dbReference type="GO" id="GO:0000976">
    <property type="term" value="F:transcription cis-regulatory region binding"/>
    <property type="evidence" value="ECO:0007669"/>
    <property type="project" value="TreeGrafter"/>
</dbReference>
<dbReference type="Proteomes" id="UP000242317">
    <property type="component" value="Unassembled WGS sequence"/>
</dbReference>
<evidence type="ECO:0000256" key="5">
    <source>
        <dbReference type="SAM" id="MobiDB-lite"/>
    </source>
</evidence>
<dbReference type="Gene3D" id="4.10.430.10">
    <property type="entry name" value="Histone-like protein H-NS, C-terminal domain"/>
    <property type="match status" value="1"/>
</dbReference>
<evidence type="ECO:0000313" key="7">
    <source>
        <dbReference type="EMBL" id="SDB91274.1"/>
    </source>
</evidence>
<dbReference type="GO" id="GO:0032993">
    <property type="term" value="C:protein-DNA complex"/>
    <property type="evidence" value="ECO:0007669"/>
    <property type="project" value="TreeGrafter"/>
</dbReference>
<feature type="compositionally biased region" description="Basic residues" evidence="5">
    <location>
        <begin position="63"/>
        <end position="75"/>
    </location>
</feature>
<evidence type="ECO:0000256" key="1">
    <source>
        <dbReference type="ARBA" id="ARBA00004453"/>
    </source>
</evidence>
<dbReference type="SMART" id="SM00528">
    <property type="entry name" value="HNS"/>
    <property type="match status" value="1"/>
</dbReference>
<dbReference type="InterPro" id="IPR027444">
    <property type="entry name" value="H-NS_C_dom"/>
</dbReference>
<proteinExistence type="inferred from homology"/>
<sequence>MATNIDQLDLTQFDPNQLKAISEKAQQMLEKKEKEKVDQAYAQLIEVAKSVDMTLDELLAHGTSKKAKPTRKVAPRYRNPKDASQTWTGRGKQPRWVVEALASGKKITDLEI</sequence>
<dbReference type="SUPFAM" id="SSF81273">
    <property type="entry name" value="H-NS histone-like proteins"/>
    <property type="match status" value="1"/>
</dbReference>
<name>A0A1G6HAU4_9GAMM</name>
<evidence type="ECO:0000313" key="8">
    <source>
        <dbReference type="Proteomes" id="UP000242317"/>
    </source>
</evidence>
<protein>
    <submittedName>
        <fullName evidence="7">Nucleoid protein H-NS</fullName>
    </submittedName>
</protein>